<dbReference type="InterPro" id="IPR042099">
    <property type="entry name" value="ANL_N_sf"/>
</dbReference>
<dbReference type="SMART" id="SM01294">
    <property type="entry name" value="PKS_PP_betabranch"/>
    <property type="match status" value="1"/>
</dbReference>
<comment type="cofactor">
    <cofactor evidence="1">
        <name>pantetheine 4'-phosphate</name>
        <dbReference type="ChEBI" id="CHEBI:47942"/>
    </cofactor>
</comment>
<name>A0ABT9W547_9BACI</name>
<dbReference type="Gene3D" id="3.30.559.10">
    <property type="entry name" value="Chloramphenicol acetyltransferase-like domain"/>
    <property type="match status" value="4"/>
</dbReference>
<keyword evidence="5" id="KW-0677">Repeat</keyword>
<dbReference type="SUPFAM" id="SSF52777">
    <property type="entry name" value="CoA-dependent acyltransferases"/>
    <property type="match status" value="9"/>
</dbReference>
<dbReference type="InterPro" id="IPR010071">
    <property type="entry name" value="AA_adenyl_dom"/>
</dbReference>
<gene>
    <name evidence="9" type="ORF">J2S11_004328</name>
</gene>
<dbReference type="Pfam" id="PF00501">
    <property type="entry name" value="AMP-binding"/>
    <property type="match status" value="3"/>
</dbReference>
<dbReference type="EMBL" id="JAUSTY010000029">
    <property type="protein sequence ID" value="MDQ0168366.1"/>
    <property type="molecule type" value="Genomic_DNA"/>
</dbReference>
<dbReference type="NCBIfam" id="TIGR01733">
    <property type="entry name" value="AA-adenyl-dom"/>
    <property type="match status" value="3"/>
</dbReference>
<dbReference type="InterPro" id="IPR000873">
    <property type="entry name" value="AMP-dep_synth/lig_dom"/>
</dbReference>
<keyword evidence="4" id="KW-0597">Phosphoprotein</keyword>
<dbReference type="Gene3D" id="2.30.38.10">
    <property type="entry name" value="Luciferase, Domain 3"/>
    <property type="match status" value="2"/>
</dbReference>
<dbReference type="CDD" id="cd17643">
    <property type="entry name" value="A_NRPS_Cytc1-like"/>
    <property type="match status" value="1"/>
</dbReference>
<dbReference type="Gene3D" id="3.30.300.30">
    <property type="match status" value="3"/>
</dbReference>
<evidence type="ECO:0000256" key="1">
    <source>
        <dbReference type="ARBA" id="ARBA00001957"/>
    </source>
</evidence>
<dbReference type="Proteomes" id="UP001235840">
    <property type="component" value="Unassembled WGS sequence"/>
</dbReference>
<dbReference type="InterPro" id="IPR036736">
    <property type="entry name" value="ACP-like_sf"/>
</dbReference>
<evidence type="ECO:0000259" key="8">
    <source>
        <dbReference type="PROSITE" id="PS50075"/>
    </source>
</evidence>
<accession>A0ABT9W547</accession>
<sequence>MKDQHTSTSLVTHDMYIEEKKYWMSKLADNQIISVIPNDIPRRLKRTSEVESYHMSMPSALSKKALALAKQSDHALFMILLAGVAFLFQKYTGNDDVLLGMPSFKQPKDTSNESRPLSPVLPLSLSIKSDYTFKQWLLETRNTVLQADENKSIPFSALLQLLEMENQNESITWETVLYLRNIHQVDTLEGMTNDFILDFERKNDELELNIHFNPELYSRALIEQFGGQLFHLYDTVLHHTDLKLADIEVLRNHEIKDILSNADTASFPLHSSLQQLFEEQVERVPNHIALKYGEKVMDYKALNEKANQVAWFLRKEGVGRDSIVGIMLDRSMEMLIAIIGILKAGGAYLPIDPAYPKDRINYMLGDSAARYLITKSAYLHDVKYSGLVIDLNDSMISNQPVQNLESLTEPSDLAYIIYTSGTTGQPKGAMIEHRNVVQLLFNDRFQFQFSERDTWTLFHSYCFDFSVWEMYGALLYGGRLLIIPKEVAQNTSDFVQLVEKENVTVLNQTPTAFYSFLEELKRKQSELDLRYVIFGGEALKPAMLNGYQERFPHTKLVNMYGITETTVHVTYKEISSYEIENNISNVGKPLPTLYVHILDKNKRLVPDGAIGELYVGGAGVARGYLNRPELTSTRFIHDPYRQGMILYRTGDLAKRLPSGELEYYGRMDHQVKIRGHRIELGEIESVLLKQGELLEVAALTRVDADDQAYICVYFRSEKKIGSALLREKLAQELPEYMLPAYYIQVDALPLTSNGKLDHSKLPNPLHGVELETEYVSPQTETELLLAQLFQDVFSGSRIGVKDNFFELGGDSIRALRLVSAINESLETELQIRHIYEYSSIEQLAEWMDQQDQTDQLEPVLETESVIEEIEAQKAEVLSNDLERKKLPANIADMYPLSDIQLGMLYYQMQNPDEGTYHDQMPYEFIDATFHKEALIHALELLTKKHPMLRTVFHLRSASAPMQIVLNEATPDVAFIDVSQLERSAQKQHIEAALLEDRSAGFDLLKPLWRVQVYKWGEMNYSFILICHHAILDGWSVASFITELANLYLKLKDGVLETSTQLPLKHDYKAFIIEQLAIKKDETMRSFWQKELEDYKRLSLPSRLVEHQETMIFEYELDEALLRDLKHLAQKHHTTMKHVCFAFYLNMLNMLSYENDFVVGIVEHNRPHCEHADQILGCFLNTVPFRMAFGAQLTWDQFIEAVDMKLKELKWYGRLPFQEILKSIGESSTGSNPIYDTFFNFIDFHIYKEMNFETTQDNESLEIKEFTKNHISFDFTVIHTEEQLKLSLIYSNSVFSREDIHRLTQYFVQSVRLAATQGQSVITKEYMLSVEEKQLLERQLLGENPTGLANNEKISSMSSIFELFEANASQGSTQIALVDEKQKLSYEQLNTQVRLVATALKNRGIEPKQTVAIMLEPSVEVIISMLSVWKIGAVFTPIDPESPIERINYILQDSGSVALVSTEELIAKGEGKIEVSCMSVDHLLVEKVSWSEVHDPSTASIDLDDLAYIMYTSGTTGIPKGVMIKHGSLANYVHWFKHFTKISAKDRAALLSSHSFDLGYTSIFSALASGSALYLLSKDTYMQPHKLVNYLDEQNISFIKLTPALFSTIAQQREARAQLSSLRLIVLGGEALQVKDVEVFHQAYPHVEFVNHYGPTEATIGCIAQKISFEEWELFKLSPTLGHPIDNTRVYMLDKNNQLLPHGVAGEIAIAGAGLAQGYLNRNELNTEKFVSIQLLNNIERVYKSGDFGRFTEDGRIEYRGRIDDQVKIRGYRVEPKELQVQLQRQKDIKEAFILTEADEAGSTYLTAYYSANKELNISELRASLLEDLPEYMLPRYFVFLDQFPLTPNGKIDRLALASHKPTVFSSHAFEGPRTTTEAILVKLWKDVLGLKELSIHDHFFEVGGDSIKAIQISSRLYAQELQMEIKDLLLYPTIAQLSKHIKPLVERIDQGLAQGNVELAPIQRRFFKAHSDTQHHYNQSVMLQFNDGLSEAEVTIMFKKLLEHHDALRMRYSDEENGEVKQFYADIQNTSKSFTLQVFDWTEKAEEDIEAAISIELNHLQGSLNIFDGPLIQLGLFQTMKGDHLAVIIHHLVIDGVSWRILFEDLSTLYRQLQNKEPLALPAKTHSYQHWSKHLQELVMNKSFMKSADYWQKLEQVDAHPLPKDHIAESNLTKDTRFVELAFSKEETNDVLKHVHRAYSTDVNDFLLSALGLAYQQWSGLDKLFIDLEGHGREDIVQAVNTSRTVGWFTAIYPILLDMSSLSIGRLSEDRLSYFLKATKESLRQIPHKGIGYGVLNEFTSREEKEERTSIKAEVSFNYLGQFDQDLDTDSFSLSPYSSGMTIHPERPRAYALDVTGIVSQGRLTLYFHYNVNEFEDRTIQSLADLYLEQIQLLTEHCKHVKVGEKTPSDYRNSSITIDELAFIQKQFIHREIEKVYGLSPMQKGFLFHALYHEGSNAYFEQFCFTLKGILNVEAFERSYNELLKRYDIFRTAFIYENVKEMQQVVLEHEDIKIWYEDVQHLTDLEKQQYTASFKHADREKGFTLSEGLLMRMSLIRLEEQEYQVVWSHHHTIMDGWCMGIITQEFFTIYSTYARNEEPILENPEPYSRYIDWLEQLDHGVALDYWKDYLSEYDQQATLPKTNDLLSSEEYTNKEQYFDLGKDLSLKIQTLAKQEQVTINTIFQAVWGILLQRYNHTDDVVFGSVVSGRPPDLPGIEKMVGLFINTIPVRVKSSSNMSFSELLKTLQEQAFEAKQYEYFSLAEIQNTSTLKQNLLENIMIFENYPIEAQMKESNEQGIQLSIDQVEIFEQTNYDFNMTIIPENDMTIRFSYNANVYTEETVEKVKGHLFEVFRQVTHHSEMRMRDITIVSEQEAHQLLSQFNNTLMPFPHDKTLQDMFEEQVAQTPDRLAVRCGDTTLTYAQLNQRANAIAHYLRGKGADRNSLVGILVERSIEMMVGIFGIIKAGAAYLPIDPSLPTDRIQYMLEDSEAKLVITQKKFLEVLKDVEHRMATEALFTVVNLNDPSLYSDIIAPAEKYSSPESLAYVIYTSGSTGKPKGTMIEHRSVLNRIHWMQRKYPLTEHDVILQKTPFTFDVSVWELFWWTFAGASVSLLPPGGEKNPEMILHTIEREKVTTMHFVPSMLNAFLEYVEHTAERDQLRSLKRVFTSGEALQANQVNQFIALVNKHSGATLHNLYGPTEATVDVSYFDCSEEGLNVIPIGKPIDNIKLYVLNPDLNLQPIGCPGELCIGGVGVGRGYINKAELTAEKFISNPFETDQVLYRTGDLVKWQEDGNIQYLGRFDHQVKIRGHRIELGEIESQLLKLPAIKEAVVISKPDHNENNQLVAYIVATTRLDATQLIEQLAAKLPEYMLPAAILQLDSMPLTHNGKLDRKSLPDPSYKSEREYEAPRNDIEEKLVEIWMDVLGTQQVGIHDHFFSLGGDSIKAIQVASRLYKYALKLDIKDLFQYPRIADLSKYVRVNRRKQSQEMVTGEVMLTPIQKHFFETQKLEPKHFNQAILLFNEKGFEEHTVRQVFTKLVEHHDALRMVVRKENNQFVQENRPFSTNSLSDLFKLFVFQVPIQEDVSSYIHRTATTIHEDISLEQGPLVKVAIFKTNEGDHLLIVIHHLVIDGVSWRILLADLELGFNQVSRQQPIEFQAKTLSFKEWSVALSDYSKSKLASKELAYWEEVEAEQFTILPRDQSMKTRLLHDADVLSASLSNQQTKQLLTSAHQAYNTEINDLLLSALGLALHKWTGRERLGIHLEGHGREEIVAGLDTTRTVGWFTAIYPVVLDVKGVQAEEAESVGYWIKNVKEMLRKVPHKGVGYGVLKYNASLLQDSPSDGIDVLFNYLGQFDQELNSSYFKGSPYSSGIASSPGSIKEYALDLSAIVTEGKLAVRAAFHPQEFKRETIDLFLQQFIHSLGAVIDHCDLQKETISTPADLGYEDLTIDELDELQDELGELIDD</sequence>
<dbReference type="Pfam" id="PF00550">
    <property type="entry name" value="PP-binding"/>
    <property type="match status" value="3"/>
</dbReference>
<dbReference type="PROSITE" id="PS50075">
    <property type="entry name" value="CARRIER"/>
    <property type="match status" value="3"/>
</dbReference>
<dbReference type="InterPro" id="IPR009081">
    <property type="entry name" value="PP-bd_ACP"/>
</dbReference>
<evidence type="ECO:0000256" key="4">
    <source>
        <dbReference type="ARBA" id="ARBA00022553"/>
    </source>
</evidence>
<dbReference type="Pfam" id="PF00668">
    <property type="entry name" value="Condensation"/>
    <property type="match status" value="5"/>
</dbReference>
<organism evidence="9 10">
    <name type="scientific">Caldalkalibacillus horti</name>
    <dbReference type="NCBI Taxonomy" id="77523"/>
    <lineage>
        <taxon>Bacteria</taxon>
        <taxon>Bacillati</taxon>
        <taxon>Bacillota</taxon>
        <taxon>Bacilli</taxon>
        <taxon>Bacillales</taxon>
        <taxon>Bacillaceae</taxon>
        <taxon>Caldalkalibacillus</taxon>
    </lineage>
</organism>
<feature type="domain" description="Carrier" evidence="8">
    <location>
        <begin position="776"/>
        <end position="851"/>
    </location>
</feature>
<dbReference type="InterPro" id="IPR045851">
    <property type="entry name" value="AMP-bd_C_sf"/>
</dbReference>
<evidence type="ECO:0000256" key="5">
    <source>
        <dbReference type="ARBA" id="ARBA00022737"/>
    </source>
</evidence>
<dbReference type="Pfam" id="PF13193">
    <property type="entry name" value="AMP-binding_C"/>
    <property type="match status" value="1"/>
</dbReference>
<dbReference type="NCBIfam" id="NF003417">
    <property type="entry name" value="PRK04813.1"/>
    <property type="match status" value="3"/>
</dbReference>
<evidence type="ECO:0000256" key="2">
    <source>
        <dbReference type="ARBA" id="ARBA00006432"/>
    </source>
</evidence>
<dbReference type="SMART" id="SM00823">
    <property type="entry name" value="PKS_PP"/>
    <property type="match status" value="3"/>
</dbReference>
<dbReference type="InterPro" id="IPR023213">
    <property type="entry name" value="CAT-like_dom_sf"/>
</dbReference>
<protein>
    <submittedName>
        <fullName evidence="9">Amino acid adenylation domain-containing protein/non-ribosomal peptide synthase protein (TIGR01720 family)</fullName>
    </submittedName>
</protein>
<evidence type="ECO:0000313" key="9">
    <source>
        <dbReference type="EMBL" id="MDQ0168366.1"/>
    </source>
</evidence>
<feature type="domain" description="Carrier" evidence="8">
    <location>
        <begin position="3408"/>
        <end position="3482"/>
    </location>
</feature>
<dbReference type="SUPFAM" id="SSF56801">
    <property type="entry name" value="Acetyl-CoA synthetase-like"/>
    <property type="match status" value="3"/>
</dbReference>
<proteinExistence type="inferred from homology"/>
<evidence type="ECO:0000313" key="10">
    <source>
        <dbReference type="Proteomes" id="UP001235840"/>
    </source>
</evidence>
<dbReference type="Gene3D" id="3.30.559.30">
    <property type="entry name" value="Nonribosomal peptide synthetase, condensation domain"/>
    <property type="match status" value="5"/>
</dbReference>
<dbReference type="PROSITE" id="PS00012">
    <property type="entry name" value="PHOSPHOPANTETHEINE"/>
    <property type="match status" value="3"/>
</dbReference>
<dbReference type="CDD" id="cd19534">
    <property type="entry name" value="E_NRPS"/>
    <property type="match status" value="2"/>
</dbReference>
<evidence type="ECO:0000256" key="3">
    <source>
        <dbReference type="ARBA" id="ARBA00022450"/>
    </source>
</evidence>
<dbReference type="Gene3D" id="1.10.1200.10">
    <property type="entry name" value="ACP-like"/>
    <property type="match status" value="3"/>
</dbReference>
<comment type="caution">
    <text evidence="9">The sequence shown here is derived from an EMBL/GenBank/DDBJ whole genome shotgun (WGS) entry which is preliminary data.</text>
</comment>
<dbReference type="PANTHER" id="PTHR45527">
    <property type="entry name" value="NONRIBOSOMAL PEPTIDE SYNTHETASE"/>
    <property type="match status" value="1"/>
</dbReference>
<evidence type="ECO:0000256" key="7">
    <source>
        <dbReference type="SAM" id="MobiDB-lite"/>
    </source>
</evidence>
<dbReference type="InterPro" id="IPR010060">
    <property type="entry name" value="NRPS_synth"/>
</dbReference>
<dbReference type="SUPFAM" id="SSF47336">
    <property type="entry name" value="ACP-like"/>
    <property type="match status" value="3"/>
</dbReference>
<dbReference type="InterPro" id="IPR020845">
    <property type="entry name" value="AMP-binding_CS"/>
</dbReference>
<feature type="region of interest" description="Disordered" evidence="7">
    <location>
        <begin position="3388"/>
        <end position="3408"/>
    </location>
</feature>
<dbReference type="NCBIfam" id="TIGR01720">
    <property type="entry name" value="NRPS-para261"/>
    <property type="match status" value="2"/>
</dbReference>
<dbReference type="InterPro" id="IPR020806">
    <property type="entry name" value="PKS_PP-bd"/>
</dbReference>
<dbReference type="Gene3D" id="3.40.50.12780">
    <property type="entry name" value="N-terminal domain of ligase-like"/>
    <property type="match status" value="1"/>
</dbReference>
<keyword evidence="10" id="KW-1185">Reference proteome</keyword>
<dbReference type="PROSITE" id="PS00455">
    <property type="entry name" value="AMP_BINDING"/>
    <property type="match status" value="3"/>
</dbReference>
<dbReference type="RefSeq" id="WP_307398040.1">
    <property type="nucleotide sequence ID" value="NZ_BAAADK010000034.1"/>
</dbReference>
<keyword evidence="6" id="KW-0045">Antibiotic biosynthesis</keyword>
<dbReference type="InterPro" id="IPR006162">
    <property type="entry name" value="Ppantetheine_attach_site"/>
</dbReference>
<keyword evidence="3" id="KW-0596">Phosphopantetheine</keyword>
<dbReference type="CDD" id="cd05930">
    <property type="entry name" value="A_NRPS"/>
    <property type="match status" value="2"/>
</dbReference>
<comment type="similarity">
    <text evidence="2">Belongs to the ATP-dependent AMP-binding enzyme family.</text>
</comment>
<dbReference type="InterPro" id="IPR025110">
    <property type="entry name" value="AMP-bd_C"/>
</dbReference>
<dbReference type="CDD" id="cd19543">
    <property type="entry name" value="DCL_NRPS"/>
    <property type="match status" value="1"/>
</dbReference>
<dbReference type="PANTHER" id="PTHR45527:SF14">
    <property type="entry name" value="PLIPASTATIN SYNTHASE SUBUNIT B"/>
    <property type="match status" value="1"/>
</dbReference>
<evidence type="ECO:0000256" key="6">
    <source>
        <dbReference type="ARBA" id="ARBA00023194"/>
    </source>
</evidence>
<dbReference type="Gene3D" id="3.40.50.980">
    <property type="match status" value="4"/>
</dbReference>
<feature type="domain" description="Carrier" evidence="8">
    <location>
        <begin position="1871"/>
        <end position="1945"/>
    </location>
</feature>
<reference evidence="9 10" key="1">
    <citation type="submission" date="2023-07" db="EMBL/GenBank/DDBJ databases">
        <title>Genomic Encyclopedia of Type Strains, Phase IV (KMG-IV): sequencing the most valuable type-strain genomes for metagenomic binning, comparative biology and taxonomic classification.</title>
        <authorList>
            <person name="Goeker M."/>
        </authorList>
    </citation>
    <scope>NUCLEOTIDE SEQUENCE [LARGE SCALE GENOMIC DNA]</scope>
    <source>
        <strain evidence="9 10">DSM 12751</strain>
    </source>
</reference>
<dbReference type="InterPro" id="IPR001242">
    <property type="entry name" value="Condensation_dom"/>
</dbReference>